<reference evidence="2" key="1">
    <citation type="submission" date="2018-02" db="EMBL/GenBank/DDBJ databases">
        <title>Genome sequencing of Solimonas sp. HR-BB.</title>
        <authorList>
            <person name="Lee Y."/>
            <person name="Jeon C.O."/>
        </authorList>
    </citation>
    <scope>NUCLEOTIDE SEQUENCE [LARGE SCALE GENOMIC DNA]</scope>
    <source>
        <strain evidence="2">HR-U</strain>
    </source>
</reference>
<feature type="non-terminal residue" evidence="1">
    <location>
        <position position="92"/>
    </location>
</feature>
<organism evidence="1 2">
    <name type="scientific">Siphonobacter curvatus</name>
    <dbReference type="NCBI Taxonomy" id="2094562"/>
    <lineage>
        <taxon>Bacteria</taxon>
        <taxon>Pseudomonadati</taxon>
        <taxon>Bacteroidota</taxon>
        <taxon>Cytophagia</taxon>
        <taxon>Cytophagales</taxon>
        <taxon>Cytophagaceae</taxon>
        <taxon>Siphonobacter</taxon>
    </lineage>
</organism>
<accession>A0A2S7IEF2</accession>
<gene>
    <name evidence="1" type="ORF">C5O19_25780</name>
</gene>
<dbReference type="AlphaFoldDB" id="A0A2S7IEF2"/>
<comment type="caution">
    <text evidence="1">The sequence shown here is derived from an EMBL/GenBank/DDBJ whole genome shotgun (WGS) entry which is preliminary data.</text>
</comment>
<name>A0A2S7IEF2_9BACT</name>
<protein>
    <recommendedName>
        <fullName evidence="3">Sugar transporter</fullName>
    </recommendedName>
</protein>
<keyword evidence="2" id="KW-1185">Reference proteome</keyword>
<proteinExistence type="predicted"/>
<sequence length="92" mass="9840">MSARSFRQDRVVLVERVALLAVLASIFTGCVSSKNLALFQEGPNTTVDSLSIAQQYTPRVQVGDVLSITVSSLNPEASAVFNLPESQAMIQG</sequence>
<dbReference type="EMBL" id="PTRA01000018">
    <property type="protein sequence ID" value="PQA52604.1"/>
    <property type="molecule type" value="Genomic_DNA"/>
</dbReference>
<evidence type="ECO:0008006" key="3">
    <source>
        <dbReference type="Google" id="ProtNLM"/>
    </source>
</evidence>
<evidence type="ECO:0000313" key="2">
    <source>
        <dbReference type="Proteomes" id="UP000239590"/>
    </source>
</evidence>
<dbReference type="Proteomes" id="UP000239590">
    <property type="component" value="Unassembled WGS sequence"/>
</dbReference>
<dbReference type="PROSITE" id="PS51257">
    <property type="entry name" value="PROKAR_LIPOPROTEIN"/>
    <property type="match status" value="1"/>
</dbReference>
<evidence type="ECO:0000313" key="1">
    <source>
        <dbReference type="EMBL" id="PQA52604.1"/>
    </source>
</evidence>